<dbReference type="PRINTS" id="PR00169">
    <property type="entry name" value="KCHANNEL"/>
</dbReference>
<keyword evidence="7" id="KW-0630">Potassium</keyword>
<keyword evidence="10 12" id="KW-0472">Membrane</keyword>
<evidence type="ECO:0000256" key="9">
    <source>
        <dbReference type="ARBA" id="ARBA00023065"/>
    </source>
</evidence>
<reference evidence="14" key="1">
    <citation type="submission" date="2020-12" db="EMBL/GenBank/DDBJ databases">
        <title>Bacterial taxonomy.</title>
        <authorList>
            <person name="Pan X."/>
        </authorList>
    </citation>
    <scope>NUCLEOTIDE SEQUENCE</scope>
    <source>
        <strain evidence="14">B2012</strain>
    </source>
</reference>
<evidence type="ECO:0000256" key="6">
    <source>
        <dbReference type="ARBA" id="ARBA00022882"/>
    </source>
</evidence>
<dbReference type="AlphaFoldDB" id="A0A934IP50"/>
<dbReference type="InterPro" id="IPR027359">
    <property type="entry name" value="Volt_channel_dom_sf"/>
</dbReference>
<dbReference type="Pfam" id="PF00520">
    <property type="entry name" value="Ion_trans"/>
    <property type="match status" value="1"/>
</dbReference>
<keyword evidence="8 12" id="KW-1133">Transmembrane helix</keyword>
<dbReference type="RefSeq" id="WP_198883366.1">
    <property type="nucleotide sequence ID" value="NZ_JAEKJA010000015.1"/>
</dbReference>
<accession>A0A934IP50</accession>
<evidence type="ECO:0000313" key="15">
    <source>
        <dbReference type="Proteomes" id="UP000609531"/>
    </source>
</evidence>
<evidence type="ECO:0000256" key="12">
    <source>
        <dbReference type="SAM" id="Phobius"/>
    </source>
</evidence>
<dbReference type="GO" id="GO:0005249">
    <property type="term" value="F:voltage-gated potassium channel activity"/>
    <property type="evidence" value="ECO:0007669"/>
    <property type="project" value="InterPro"/>
</dbReference>
<dbReference type="GO" id="GO:0008076">
    <property type="term" value="C:voltage-gated potassium channel complex"/>
    <property type="evidence" value="ECO:0007669"/>
    <property type="project" value="InterPro"/>
</dbReference>
<keyword evidence="3" id="KW-0633">Potassium transport</keyword>
<sequence length="240" mass="26399">MSRQRIQAILDGEDPVFGRSVAFFLQGLILVSVVTIALETMPAFGPAWHGIFLVEEWVIVGVFSAEYLLRLYAAPRRLGYVFSFFGIIDLISILPTLLLLGYDVRSIRALRVLRVLRLLKLARYVRALERLGRAVRTVGDELVVFAAVAIIVLYLCATGIYFFEHDAQPEAFGSIPDAMWWAVVTLTTVGYGDVYPITAGGRLFTGLMLMLALGVIAVPTGLVSSALSSGDPLRSKEDEE</sequence>
<evidence type="ECO:0000256" key="1">
    <source>
        <dbReference type="ARBA" id="ARBA00004141"/>
    </source>
</evidence>
<protein>
    <submittedName>
        <fullName evidence="14">Ion transporter</fullName>
    </submittedName>
</protein>
<evidence type="ECO:0000313" key="14">
    <source>
        <dbReference type="EMBL" id="MBJ3777467.1"/>
    </source>
</evidence>
<proteinExistence type="predicted"/>
<organism evidence="14 15">
    <name type="scientific">Acuticoccus mangrovi</name>
    <dbReference type="NCBI Taxonomy" id="2796142"/>
    <lineage>
        <taxon>Bacteria</taxon>
        <taxon>Pseudomonadati</taxon>
        <taxon>Pseudomonadota</taxon>
        <taxon>Alphaproteobacteria</taxon>
        <taxon>Hyphomicrobiales</taxon>
        <taxon>Amorphaceae</taxon>
        <taxon>Acuticoccus</taxon>
    </lineage>
</organism>
<comment type="caution">
    <text evidence="14">The sequence shown here is derived from an EMBL/GenBank/DDBJ whole genome shotgun (WGS) entry which is preliminary data.</text>
</comment>
<evidence type="ECO:0000256" key="2">
    <source>
        <dbReference type="ARBA" id="ARBA00022448"/>
    </source>
</evidence>
<name>A0A934IP50_9HYPH</name>
<evidence type="ECO:0000256" key="5">
    <source>
        <dbReference type="ARBA" id="ARBA00022826"/>
    </source>
</evidence>
<dbReference type="PANTHER" id="PTHR11537:SF254">
    <property type="entry name" value="POTASSIUM VOLTAGE-GATED CHANNEL PROTEIN SHAB"/>
    <property type="match status" value="1"/>
</dbReference>
<dbReference type="InterPro" id="IPR005821">
    <property type="entry name" value="Ion_trans_dom"/>
</dbReference>
<feature type="transmembrane region" description="Helical" evidence="12">
    <location>
        <begin position="204"/>
        <end position="227"/>
    </location>
</feature>
<keyword evidence="4 12" id="KW-0812">Transmembrane</keyword>
<dbReference type="InterPro" id="IPR028325">
    <property type="entry name" value="VG_K_chnl"/>
</dbReference>
<keyword evidence="6" id="KW-0851">Voltage-gated channel</keyword>
<dbReference type="EMBL" id="JAEKJA010000015">
    <property type="protein sequence ID" value="MBJ3777467.1"/>
    <property type="molecule type" value="Genomic_DNA"/>
</dbReference>
<evidence type="ECO:0000256" key="8">
    <source>
        <dbReference type="ARBA" id="ARBA00022989"/>
    </source>
</evidence>
<feature type="transmembrane region" description="Helical" evidence="12">
    <location>
        <begin position="21"/>
        <end position="41"/>
    </location>
</feature>
<gene>
    <name evidence="14" type="ORF">JCR33_17295</name>
</gene>
<keyword evidence="5" id="KW-0631">Potassium channel</keyword>
<evidence type="ECO:0000256" key="11">
    <source>
        <dbReference type="ARBA" id="ARBA00023303"/>
    </source>
</evidence>
<evidence type="ECO:0000256" key="7">
    <source>
        <dbReference type="ARBA" id="ARBA00022958"/>
    </source>
</evidence>
<comment type="subcellular location">
    <subcellularLocation>
        <location evidence="1">Membrane</location>
        <topology evidence="1">Multi-pass membrane protein</topology>
    </subcellularLocation>
</comment>
<feature type="transmembrane region" description="Helical" evidence="12">
    <location>
        <begin position="81"/>
        <end position="102"/>
    </location>
</feature>
<keyword evidence="15" id="KW-1185">Reference proteome</keyword>
<dbReference type="GO" id="GO:0001508">
    <property type="term" value="P:action potential"/>
    <property type="evidence" value="ECO:0007669"/>
    <property type="project" value="TreeGrafter"/>
</dbReference>
<evidence type="ECO:0000256" key="4">
    <source>
        <dbReference type="ARBA" id="ARBA00022692"/>
    </source>
</evidence>
<evidence type="ECO:0000259" key="13">
    <source>
        <dbReference type="Pfam" id="PF00520"/>
    </source>
</evidence>
<feature type="transmembrane region" description="Helical" evidence="12">
    <location>
        <begin position="142"/>
        <end position="163"/>
    </location>
</feature>
<dbReference type="SUPFAM" id="SSF81324">
    <property type="entry name" value="Voltage-gated potassium channels"/>
    <property type="match status" value="1"/>
</dbReference>
<feature type="domain" description="Ion transport" evidence="13">
    <location>
        <begin position="21"/>
        <end position="228"/>
    </location>
</feature>
<dbReference type="Proteomes" id="UP000609531">
    <property type="component" value="Unassembled WGS sequence"/>
</dbReference>
<keyword evidence="9" id="KW-0406">Ion transport</keyword>
<keyword evidence="2" id="KW-0813">Transport</keyword>
<dbReference type="Gene3D" id="1.10.287.70">
    <property type="match status" value="1"/>
</dbReference>
<evidence type="ECO:0000256" key="10">
    <source>
        <dbReference type="ARBA" id="ARBA00023136"/>
    </source>
</evidence>
<dbReference type="PANTHER" id="PTHR11537">
    <property type="entry name" value="VOLTAGE-GATED POTASSIUM CHANNEL"/>
    <property type="match status" value="1"/>
</dbReference>
<dbReference type="Gene3D" id="1.20.120.350">
    <property type="entry name" value="Voltage-gated potassium channels. Chain C"/>
    <property type="match status" value="1"/>
</dbReference>
<evidence type="ECO:0000256" key="3">
    <source>
        <dbReference type="ARBA" id="ARBA00022538"/>
    </source>
</evidence>
<keyword evidence="11" id="KW-0407">Ion channel</keyword>
<feature type="transmembrane region" description="Helical" evidence="12">
    <location>
        <begin position="175"/>
        <end position="192"/>
    </location>
</feature>